<proteinExistence type="predicted"/>
<name>R7TD66_CAPTE</name>
<dbReference type="EMBL" id="AMQN01002904">
    <property type="status" value="NOT_ANNOTATED_CDS"/>
    <property type="molecule type" value="Genomic_DNA"/>
</dbReference>
<dbReference type="HOGENOM" id="CLU_1688418_0_0_1"/>
<protein>
    <submittedName>
        <fullName evidence="2 3">Uncharacterized protein</fullName>
    </submittedName>
</protein>
<keyword evidence="4" id="KW-1185">Reference proteome</keyword>
<sequence>MAQSQMDSFLCQHRGFYLNNMISECDEASQDRSNDSTIHSGHFMVSCVHEDPDPDEPESPPTSKDDDTQDEVIPQGFDFDNANQETSTSYQFGTKSPENSAIDASLTKLFECMTLAYSCSLYIYNEVKAGLDDVTFYSDPLMNIRYIIAAGENSFF</sequence>
<evidence type="ECO:0000256" key="1">
    <source>
        <dbReference type="SAM" id="MobiDB-lite"/>
    </source>
</evidence>
<evidence type="ECO:0000313" key="3">
    <source>
        <dbReference type="EnsemblMetazoa" id="CapteP185884"/>
    </source>
</evidence>
<dbReference type="AlphaFoldDB" id="R7TD66"/>
<feature type="compositionally biased region" description="Polar residues" evidence="1">
    <location>
        <begin position="81"/>
        <end position="97"/>
    </location>
</feature>
<dbReference type="Proteomes" id="UP000014760">
    <property type="component" value="Unassembled WGS sequence"/>
</dbReference>
<gene>
    <name evidence="2" type="ORF">CAPTEDRAFT_185884</name>
</gene>
<feature type="region of interest" description="Disordered" evidence="1">
    <location>
        <begin position="46"/>
        <end position="97"/>
    </location>
</feature>
<reference evidence="2 4" key="2">
    <citation type="journal article" date="2013" name="Nature">
        <title>Insights into bilaterian evolution from three spiralian genomes.</title>
        <authorList>
            <person name="Simakov O."/>
            <person name="Marletaz F."/>
            <person name="Cho S.J."/>
            <person name="Edsinger-Gonzales E."/>
            <person name="Havlak P."/>
            <person name="Hellsten U."/>
            <person name="Kuo D.H."/>
            <person name="Larsson T."/>
            <person name="Lv J."/>
            <person name="Arendt D."/>
            <person name="Savage R."/>
            <person name="Osoegawa K."/>
            <person name="de Jong P."/>
            <person name="Grimwood J."/>
            <person name="Chapman J.A."/>
            <person name="Shapiro H."/>
            <person name="Aerts A."/>
            <person name="Otillar R.P."/>
            <person name="Terry A.Y."/>
            <person name="Boore J.L."/>
            <person name="Grigoriev I.V."/>
            <person name="Lindberg D.R."/>
            <person name="Seaver E.C."/>
            <person name="Weisblat D.A."/>
            <person name="Putnam N.H."/>
            <person name="Rokhsar D.S."/>
        </authorList>
    </citation>
    <scope>NUCLEOTIDE SEQUENCE</scope>
    <source>
        <strain evidence="2 4">I ESC-2004</strain>
    </source>
</reference>
<accession>R7TD66</accession>
<organism evidence="2">
    <name type="scientific">Capitella teleta</name>
    <name type="common">Polychaete worm</name>
    <dbReference type="NCBI Taxonomy" id="283909"/>
    <lineage>
        <taxon>Eukaryota</taxon>
        <taxon>Metazoa</taxon>
        <taxon>Spiralia</taxon>
        <taxon>Lophotrochozoa</taxon>
        <taxon>Annelida</taxon>
        <taxon>Polychaeta</taxon>
        <taxon>Sedentaria</taxon>
        <taxon>Scolecida</taxon>
        <taxon>Capitellidae</taxon>
        <taxon>Capitella</taxon>
    </lineage>
</organism>
<evidence type="ECO:0000313" key="2">
    <source>
        <dbReference type="EMBL" id="ELT91683.1"/>
    </source>
</evidence>
<dbReference type="OrthoDB" id="6086776at2759"/>
<dbReference type="STRING" id="283909.R7TD66"/>
<evidence type="ECO:0000313" key="4">
    <source>
        <dbReference type="Proteomes" id="UP000014760"/>
    </source>
</evidence>
<dbReference type="EnsemblMetazoa" id="CapteT185884">
    <property type="protein sequence ID" value="CapteP185884"/>
    <property type="gene ID" value="CapteG185884"/>
</dbReference>
<reference evidence="3" key="3">
    <citation type="submission" date="2015-06" db="UniProtKB">
        <authorList>
            <consortium name="EnsemblMetazoa"/>
        </authorList>
    </citation>
    <scope>IDENTIFICATION</scope>
</reference>
<reference evidence="4" key="1">
    <citation type="submission" date="2012-12" db="EMBL/GenBank/DDBJ databases">
        <authorList>
            <person name="Hellsten U."/>
            <person name="Grimwood J."/>
            <person name="Chapman J.A."/>
            <person name="Shapiro H."/>
            <person name="Aerts A."/>
            <person name="Otillar R.P."/>
            <person name="Terry A.Y."/>
            <person name="Boore J.L."/>
            <person name="Simakov O."/>
            <person name="Marletaz F."/>
            <person name="Cho S.-J."/>
            <person name="Edsinger-Gonzales E."/>
            <person name="Havlak P."/>
            <person name="Kuo D.-H."/>
            <person name="Larsson T."/>
            <person name="Lv J."/>
            <person name="Arendt D."/>
            <person name="Savage R."/>
            <person name="Osoegawa K."/>
            <person name="de Jong P."/>
            <person name="Lindberg D.R."/>
            <person name="Seaver E.C."/>
            <person name="Weisblat D.A."/>
            <person name="Putnam N.H."/>
            <person name="Grigoriev I.V."/>
            <person name="Rokhsar D.S."/>
        </authorList>
    </citation>
    <scope>NUCLEOTIDE SEQUENCE</scope>
    <source>
        <strain evidence="4">I ESC-2004</strain>
    </source>
</reference>
<dbReference type="EMBL" id="KB310391">
    <property type="protein sequence ID" value="ELT91683.1"/>
    <property type="molecule type" value="Genomic_DNA"/>
</dbReference>